<feature type="region of interest" description="Disordered" evidence="1">
    <location>
        <begin position="74"/>
        <end position="93"/>
    </location>
</feature>
<dbReference type="Proteomes" id="UP001152320">
    <property type="component" value="Chromosome 9"/>
</dbReference>
<evidence type="ECO:0000256" key="1">
    <source>
        <dbReference type="SAM" id="MobiDB-lite"/>
    </source>
</evidence>
<dbReference type="AlphaFoldDB" id="A0A9Q1H7T5"/>
<reference evidence="2" key="1">
    <citation type="submission" date="2021-10" db="EMBL/GenBank/DDBJ databases">
        <title>Tropical sea cucumber genome reveals ecological adaptation and Cuvierian tubules defense mechanism.</title>
        <authorList>
            <person name="Chen T."/>
        </authorList>
    </citation>
    <scope>NUCLEOTIDE SEQUENCE</scope>
    <source>
        <strain evidence="2">Nanhai2018</strain>
        <tissue evidence="2">Muscle</tissue>
    </source>
</reference>
<protein>
    <submittedName>
        <fullName evidence="2">Uncharacterized protein</fullName>
    </submittedName>
</protein>
<keyword evidence="3" id="KW-1185">Reference proteome</keyword>
<name>A0A9Q1H7T5_HOLLE</name>
<comment type="caution">
    <text evidence="2">The sequence shown here is derived from an EMBL/GenBank/DDBJ whole genome shotgun (WGS) entry which is preliminary data.</text>
</comment>
<proteinExistence type="predicted"/>
<evidence type="ECO:0000313" key="3">
    <source>
        <dbReference type="Proteomes" id="UP001152320"/>
    </source>
</evidence>
<gene>
    <name evidence="2" type="ORF">HOLleu_19653</name>
</gene>
<feature type="compositionally biased region" description="Basic and acidic residues" evidence="1">
    <location>
        <begin position="76"/>
        <end position="93"/>
    </location>
</feature>
<accession>A0A9Q1H7T5</accession>
<organism evidence="2 3">
    <name type="scientific">Holothuria leucospilota</name>
    <name type="common">Black long sea cucumber</name>
    <name type="synonym">Mertensiothuria leucospilota</name>
    <dbReference type="NCBI Taxonomy" id="206669"/>
    <lineage>
        <taxon>Eukaryota</taxon>
        <taxon>Metazoa</taxon>
        <taxon>Echinodermata</taxon>
        <taxon>Eleutherozoa</taxon>
        <taxon>Echinozoa</taxon>
        <taxon>Holothuroidea</taxon>
        <taxon>Aspidochirotacea</taxon>
        <taxon>Aspidochirotida</taxon>
        <taxon>Holothuriidae</taxon>
        <taxon>Holothuria</taxon>
    </lineage>
</organism>
<sequence length="146" mass="16961">MNYQRSKSKISQEFPRLSSGVTGVKSNIFPRISKIAIWGYQRSKSKISQDRHLGSSRVKKQNFPRIPKIVMGSPEVKSKYSQDNHQESPEVKQHNIPSIPKIVIWGHQRSKSKLSQEFSRSKIHWSRIPFKTLQIFFGYISLYTQG</sequence>
<dbReference type="EMBL" id="JAIZAY010000009">
    <property type="protein sequence ID" value="KAJ8035848.1"/>
    <property type="molecule type" value="Genomic_DNA"/>
</dbReference>
<evidence type="ECO:0000313" key="2">
    <source>
        <dbReference type="EMBL" id="KAJ8035848.1"/>
    </source>
</evidence>